<accession>A0AA39JDX3</accession>
<sequence length="189" mass="21220">MLKRRTYGQRRPDADPGSPYASSMILRDGWHPFHQRNPSHQASSRRPGRLDFATRRCIFTRGAASWVLKGKVIADDLPAEITTFPPSTAPCDDLILSILYKHDASSKRGKRERLEGDVAQEVTSEGSVPDQRDVGCSISHRDDVSSSGEQGQHSSGVRDDRSSKRRIFIRPETRSLSYLLYNARALTRP</sequence>
<comment type="caution">
    <text evidence="2">The sequence shown here is derived from an EMBL/GenBank/DDBJ whole genome shotgun (WGS) entry which is preliminary data.</text>
</comment>
<evidence type="ECO:0000313" key="2">
    <source>
        <dbReference type="EMBL" id="KAK0440175.1"/>
    </source>
</evidence>
<name>A0AA39JDX3_9AGAR</name>
<feature type="compositionally biased region" description="Basic and acidic residues" evidence="1">
    <location>
        <begin position="107"/>
        <end position="116"/>
    </location>
</feature>
<evidence type="ECO:0000256" key="1">
    <source>
        <dbReference type="SAM" id="MobiDB-lite"/>
    </source>
</evidence>
<evidence type="ECO:0000313" key="3">
    <source>
        <dbReference type="Proteomes" id="UP001175226"/>
    </source>
</evidence>
<feature type="compositionally biased region" description="Low complexity" evidence="1">
    <location>
        <begin position="145"/>
        <end position="155"/>
    </location>
</feature>
<reference evidence="2" key="1">
    <citation type="submission" date="2023-06" db="EMBL/GenBank/DDBJ databases">
        <authorList>
            <consortium name="Lawrence Berkeley National Laboratory"/>
            <person name="Ahrendt S."/>
            <person name="Sahu N."/>
            <person name="Indic B."/>
            <person name="Wong-Bajracharya J."/>
            <person name="Merenyi Z."/>
            <person name="Ke H.-M."/>
            <person name="Monk M."/>
            <person name="Kocsube S."/>
            <person name="Drula E."/>
            <person name="Lipzen A."/>
            <person name="Balint B."/>
            <person name="Henrissat B."/>
            <person name="Andreopoulos B."/>
            <person name="Martin F.M."/>
            <person name="Harder C.B."/>
            <person name="Rigling D."/>
            <person name="Ford K.L."/>
            <person name="Foster G.D."/>
            <person name="Pangilinan J."/>
            <person name="Papanicolaou A."/>
            <person name="Barry K."/>
            <person name="LaButti K."/>
            <person name="Viragh M."/>
            <person name="Koriabine M."/>
            <person name="Yan M."/>
            <person name="Riley R."/>
            <person name="Champramary S."/>
            <person name="Plett K.L."/>
            <person name="Tsai I.J."/>
            <person name="Slot J."/>
            <person name="Sipos G."/>
            <person name="Plett J."/>
            <person name="Nagy L.G."/>
            <person name="Grigoriev I.V."/>
        </authorList>
    </citation>
    <scope>NUCLEOTIDE SEQUENCE</scope>
    <source>
        <strain evidence="2">FPL87.14</strain>
    </source>
</reference>
<feature type="region of interest" description="Disordered" evidence="1">
    <location>
        <begin position="107"/>
        <end position="166"/>
    </location>
</feature>
<keyword evidence="3" id="KW-1185">Reference proteome</keyword>
<protein>
    <submittedName>
        <fullName evidence="2">Uncharacterized protein</fullName>
    </submittedName>
</protein>
<dbReference type="Proteomes" id="UP001175226">
    <property type="component" value="Unassembled WGS sequence"/>
</dbReference>
<dbReference type="AlphaFoldDB" id="A0AA39JDX3"/>
<feature type="region of interest" description="Disordered" evidence="1">
    <location>
        <begin position="1"/>
        <end position="21"/>
    </location>
</feature>
<dbReference type="EMBL" id="JAUEPT010000035">
    <property type="protein sequence ID" value="KAK0440175.1"/>
    <property type="molecule type" value="Genomic_DNA"/>
</dbReference>
<proteinExistence type="predicted"/>
<gene>
    <name evidence="2" type="ORF">EV421DRAFT_1818102</name>
</gene>
<organism evidence="2 3">
    <name type="scientific">Armillaria borealis</name>
    <dbReference type="NCBI Taxonomy" id="47425"/>
    <lineage>
        <taxon>Eukaryota</taxon>
        <taxon>Fungi</taxon>
        <taxon>Dikarya</taxon>
        <taxon>Basidiomycota</taxon>
        <taxon>Agaricomycotina</taxon>
        <taxon>Agaricomycetes</taxon>
        <taxon>Agaricomycetidae</taxon>
        <taxon>Agaricales</taxon>
        <taxon>Marasmiineae</taxon>
        <taxon>Physalacriaceae</taxon>
        <taxon>Armillaria</taxon>
    </lineage>
</organism>